<dbReference type="Pfam" id="PF01381">
    <property type="entry name" value="HTH_3"/>
    <property type="match status" value="1"/>
</dbReference>
<dbReference type="AlphaFoldDB" id="A0A644VY79"/>
<sequence length="110" mass="12662">MMSSKRIHMETVGQIIRAKRESLGLLLRQVASYLDIDQAILSKIERNERKPTKDNIIKLAEILKLDKEDLLIQFMSEKIAYEIVDEDCASKVLKAAEQKVKYLKSNLVKS</sequence>
<proteinExistence type="predicted"/>
<protein>
    <recommendedName>
        <fullName evidence="1">HTH cro/C1-type domain-containing protein</fullName>
    </recommendedName>
</protein>
<gene>
    <name evidence="2" type="ORF">SDC9_42451</name>
</gene>
<evidence type="ECO:0000259" key="1">
    <source>
        <dbReference type="PROSITE" id="PS50943"/>
    </source>
</evidence>
<evidence type="ECO:0000313" key="2">
    <source>
        <dbReference type="EMBL" id="MPL96276.1"/>
    </source>
</evidence>
<dbReference type="InterPro" id="IPR010982">
    <property type="entry name" value="Lambda_DNA-bd_dom_sf"/>
</dbReference>
<dbReference type="InterPro" id="IPR001387">
    <property type="entry name" value="Cro/C1-type_HTH"/>
</dbReference>
<dbReference type="CDD" id="cd00093">
    <property type="entry name" value="HTH_XRE"/>
    <property type="match status" value="1"/>
</dbReference>
<dbReference type="EMBL" id="VSSQ01000502">
    <property type="protein sequence ID" value="MPL96276.1"/>
    <property type="molecule type" value="Genomic_DNA"/>
</dbReference>
<reference evidence="2" key="1">
    <citation type="submission" date="2019-08" db="EMBL/GenBank/DDBJ databases">
        <authorList>
            <person name="Kucharzyk K."/>
            <person name="Murdoch R.W."/>
            <person name="Higgins S."/>
            <person name="Loffler F."/>
        </authorList>
    </citation>
    <scope>NUCLEOTIDE SEQUENCE</scope>
</reference>
<dbReference type="GO" id="GO:0003677">
    <property type="term" value="F:DNA binding"/>
    <property type="evidence" value="ECO:0007669"/>
    <property type="project" value="InterPro"/>
</dbReference>
<accession>A0A644VY79</accession>
<dbReference type="SUPFAM" id="SSF47413">
    <property type="entry name" value="lambda repressor-like DNA-binding domains"/>
    <property type="match status" value="1"/>
</dbReference>
<dbReference type="PROSITE" id="PS50943">
    <property type="entry name" value="HTH_CROC1"/>
    <property type="match status" value="1"/>
</dbReference>
<dbReference type="Gene3D" id="1.10.260.40">
    <property type="entry name" value="lambda repressor-like DNA-binding domains"/>
    <property type="match status" value="1"/>
</dbReference>
<name>A0A644VY79_9ZZZZ</name>
<comment type="caution">
    <text evidence="2">The sequence shown here is derived from an EMBL/GenBank/DDBJ whole genome shotgun (WGS) entry which is preliminary data.</text>
</comment>
<feature type="domain" description="HTH cro/C1-type" evidence="1">
    <location>
        <begin position="16"/>
        <end position="70"/>
    </location>
</feature>
<dbReference type="SMART" id="SM00530">
    <property type="entry name" value="HTH_XRE"/>
    <property type="match status" value="1"/>
</dbReference>
<organism evidence="2">
    <name type="scientific">bioreactor metagenome</name>
    <dbReference type="NCBI Taxonomy" id="1076179"/>
    <lineage>
        <taxon>unclassified sequences</taxon>
        <taxon>metagenomes</taxon>
        <taxon>ecological metagenomes</taxon>
    </lineage>
</organism>